<comment type="caution">
    <text evidence="2">The sequence shown here is derived from an EMBL/GenBank/DDBJ whole genome shotgun (WGS) entry which is preliminary data.</text>
</comment>
<proteinExistence type="predicted"/>
<dbReference type="SUPFAM" id="SSF50969">
    <property type="entry name" value="YVTN repeat-like/Quinoprotein amine dehydrogenase"/>
    <property type="match status" value="1"/>
</dbReference>
<dbReference type="Proteomes" id="UP001597062">
    <property type="component" value="Unassembled WGS sequence"/>
</dbReference>
<dbReference type="InterPro" id="IPR051200">
    <property type="entry name" value="Host-pathogen_enzymatic-act"/>
</dbReference>
<dbReference type="RefSeq" id="WP_386104292.1">
    <property type="nucleotide sequence ID" value="NZ_JBHTJR010000014.1"/>
</dbReference>
<dbReference type="PANTHER" id="PTHR47197">
    <property type="entry name" value="PROTEIN NIRF"/>
    <property type="match status" value="1"/>
</dbReference>
<name>A0ABW3JMG5_9FLAO</name>
<dbReference type="PROSITE" id="PS51257">
    <property type="entry name" value="PROKAR_LIPOPROTEIN"/>
    <property type="match status" value="1"/>
</dbReference>
<dbReference type="EMBL" id="JBHTJR010000014">
    <property type="protein sequence ID" value="MFD0991723.1"/>
    <property type="molecule type" value="Genomic_DNA"/>
</dbReference>
<dbReference type="InterPro" id="IPR015943">
    <property type="entry name" value="WD40/YVTN_repeat-like_dom_sf"/>
</dbReference>
<gene>
    <name evidence="2" type="ORF">ACFQ1U_00755</name>
</gene>
<feature type="signal peptide" evidence="1">
    <location>
        <begin position="1"/>
        <end position="25"/>
    </location>
</feature>
<dbReference type="InterPro" id="IPR031815">
    <property type="entry name" value="DUF5074"/>
</dbReference>
<reference evidence="3" key="1">
    <citation type="journal article" date="2019" name="Int. J. Syst. Evol. Microbiol.">
        <title>The Global Catalogue of Microorganisms (GCM) 10K type strain sequencing project: providing services to taxonomists for standard genome sequencing and annotation.</title>
        <authorList>
            <consortium name="The Broad Institute Genomics Platform"/>
            <consortium name="The Broad Institute Genome Sequencing Center for Infectious Disease"/>
            <person name="Wu L."/>
            <person name="Ma J."/>
        </authorList>
    </citation>
    <scope>NUCLEOTIDE SEQUENCE [LARGE SCALE GENOMIC DNA]</scope>
    <source>
        <strain evidence="3">CCUG 60527</strain>
    </source>
</reference>
<dbReference type="Pfam" id="PF16819">
    <property type="entry name" value="DUF5074"/>
    <property type="match status" value="1"/>
</dbReference>
<protein>
    <submittedName>
        <fullName evidence="2">YncE family protein</fullName>
    </submittedName>
</protein>
<evidence type="ECO:0000313" key="2">
    <source>
        <dbReference type="EMBL" id="MFD0991723.1"/>
    </source>
</evidence>
<dbReference type="PANTHER" id="PTHR47197:SF3">
    <property type="entry name" value="DIHYDRO-HEME D1 DEHYDROGENASE"/>
    <property type="match status" value="1"/>
</dbReference>
<dbReference type="InterPro" id="IPR011044">
    <property type="entry name" value="Quino_amine_DH_bsu"/>
</dbReference>
<evidence type="ECO:0000256" key="1">
    <source>
        <dbReference type="SAM" id="SignalP"/>
    </source>
</evidence>
<sequence>MRKTNFIFKTLLVLGVLTFVSCSDSDNNSVPRGDYENGILISGEGSGAGSGSVSYISYDYTVEESRIFNKVNSSDLGTYLQSISFDSDRAYIVVDLQNSVTVVDRYTFEELGKITEDLSNPRYMEVVGNRGYITNWGDGSNENDDFVAIVDINSFELIEKINVANGPERIVHNNGKLYVSHKGAYSTNNIISIINLTDNSIDTITVKDNPDEISFNSNNQLVVLSEGRTIYDASYNVIGHTLAGITTINIQSNEIVSEVVFDEGIHPSLMDIDNETLYYSIGNNIYKINIDDSSPSTTVLLSAAEGYLYGMSVENGMLYSADASFTDVSKLNIFNLASNNIVKTLDAPLGASKIYFN</sequence>
<organism evidence="2 3">
    <name type="scientific">Tenacibaculum geojense</name>
    <dbReference type="NCBI Taxonomy" id="915352"/>
    <lineage>
        <taxon>Bacteria</taxon>
        <taxon>Pseudomonadati</taxon>
        <taxon>Bacteroidota</taxon>
        <taxon>Flavobacteriia</taxon>
        <taxon>Flavobacteriales</taxon>
        <taxon>Flavobacteriaceae</taxon>
        <taxon>Tenacibaculum</taxon>
    </lineage>
</organism>
<feature type="chain" id="PRO_5045103834" evidence="1">
    <location>
        <begin position="26"/>
        <end position="357"/>
    </location>
</feature>
<accession>A0ABW3JMG5</accession>
<dbReference type="Gene3D" id="2.130.10.10">
    <property type="entry name" value="YVTN repeat-like/Quinoprotein amine dehydrogenase"/>
    <property type="match status" value="1"/>
</dbReference>
<keyword evidence="1" id="KW-0732">Signal</keyword>
<evidence type="ECO:0000313" key="3">
    <source>
        <dbReference type="Proteomes" id="UP001597062"/>
    </source>
</evidence>
<keyword evidence="3" id="KW-1185">Reference proteome</keyword>